<reference evidence="2 3" key="1">
    <citation type="submission" date="2014-04" db="EMBL/GenBank/DDBJ databases">
        <authorList>
            <consortium name="DOE Joint Genome Institute"/>
            <person name="Kuo A."/>
            <person name="Kohler A."/>
            <person name="Costa M.D."/>
            <person name="Nagy L.G."/>
            <person name="Floudas D."/>
            <person name="Copeland A."/>
            <person name="Barry K.W."/>
            <person name="Cichocki N."/>
            <person name="Veneault-Fourrey C."/>
            <person name="LaButti K."/>
            <person name="Lindquist E.A."/>
            <person name="Lipzen A."/>
            <person name="Lundell T."/>
            <person name="Morin E."/>
            <person name="Murat C."/>
            <person name="Sun H."/>
            <person name="Tunlid A."/>
            <person name="Henrissat B."/>
            <person name="Grigoriev I.V."/>
            <person name="Hibbett D.S."/>
            <person name="Martin F."/>
            <person name="Nordberg H.P."/>
            <person name="Cantor M.N."/>
            <person name="Hua S.X."/>
        </authorList>
    </citation>
    <scope>NUCLEOTIDE SEQUENCE [LARGE SCALE GENOMIC DNA]</scope>
    <source>
        <strain evidence="2 3">Marx 270</strain>
    </source>
</reference>
<keyword evidence="3" id="KW-1185">Reference proteome</keyword>
<reference evidence="3" key="2">
    <citation type="submission" date="2015-01" db="EMBL/GenBank/DDBJ databases">
        <title>Evolutionary Origins and Diversification of the Mycorrhizal Mutualists.</title>
        <authorList>
            <consortium name="DOE Joint Genome Institute"/>
            <consortium name="Mycorrhizal Genomics Consortium"/>
            <person name="Kohler A."/>
            <person name="Kuo A."/>
            <person name="Nagy L.G."/>
            <person name="Floudas D."/>
            <person name="Copeland A."/>
            <person name="Barry K.W."/>
            <person name="Cichocki N."/>
            <person name="Veneault-Fourrey C."/>
            <person name="LaButti K."/>
            <person name="Lindquist E.A."/>
            <person name="Lipzen A."/>
            <person name="Lundell T."/>
            <person name="Morin E."/>
            <person name="Murat C."/>
            <person name="Riley R."/>
            <person name="Ohm R."/>
            <person name="Sun H."/>
            <person name="Tunlid A."/>
            <person name="Henrissat B."/>
            <person name="Grigoriev I.V."/>
            <person name="Hibbett D.S."/>
            <person name="Martin F."/>
        </authorList>
    </citation>
    <scope>NUCLEOTIDE SEQUENCE [LARGE SCALE GENOMIC DNA]</scope>
    <source>
        <strain evidence="3">Marx 270</strain>
    </source>
</reference>
<accession>A0A0C3N243</accession>
<gene>
    <name evidence="2" type="ORF">M404DRAFT_331771</name>
</gene>
<sequence>MLVPQSLLRVLVRLPKLFIAIAKRCFSTTSYLFRYLLSFWNSFIRKQKRKYLPENDACTIFASNLPILGASFRNATVPYPDDGESVLSHGPTQPDAIKPEVGLSDPGRPQSDTNLTAHGYPPMHTLPQRVRRSNPLVGNLGSSTPPPSTYSTVFLVILDIVSMMIFLDRLRYVSSALATTQVDDQTDLDKWEAFSKTFQSEIDASNLLATVLLAANVGFLAIQSIDQEGLSYWSQRLCYMSLFTALGSVTMGLAVRTPRFFTAHSRLCFSAMQLCLFSPFGSLLYRYG</sequence>
<evidence type="ECO:0000313" key="3">
    <source>
        <dbReference type="Proteomes" id="UP000054217"/>
    </source>
</evidence>
<organism evidence="2 3">
    <name type="scientific">Pisolithus tinctorius Marx 270</name>
    <dbReference type="NCBI Taxonomy" id="870435"/>
    <lineage>
        <taxon>Eukaryota</taxon>
        <taxon>Fungi</taxon>
        <taxon>Dikarya</taxon>
        <taxon>Basidiomycota</taxon>
        <taxon>Agaricomycotina</taxon>
        <taxon>Agaricomycetes</taxon>
        <taxon>Agaricomycetidae</taxon>
        <taxon>Boletales</taxon>
        <taxon>Sclerodermatineae</taxon>
        <taxon>Pisolithaceae</taxon>
        <taxon>Pisolithus</taxon>
    </lineage>
</organism>
<name>A0A0C3N243_PISTI</name>
<evidence type="ECO:0000313" key="2">
    <source>
        <dbReference type="EMBL" id="KIN95139.1"/>
    </source>
</evidence>
<evidence type="ECO:0000256" key="1">
    <source>
        <dbReference type="SAM" id="MobiDB-lite"/>
    </source>
</evidence>
<dbReference type="STRING" id="870435.A0A0C3N243"/>
<feature type="region of interest" description="Disordered" evidence="1">
    <location>
        <begin position="83"/>
        <end position="111"/>
    </location>
</feature>
<dbReference type="HOGENOM" id="CLU_068100_0_0_1"/>
<dbReference type="Proteomes" id="UP000054217">
    <property type="component" value="Unassembled WGS sequence"/>
</dbReference>
<protein>
    <submittedName>
        <fullName evidence="2">Uncharacterized protein</fullName>
    </submittedName>
</protein>
<dbReference type="AlphaFoldDB" id="A0A0C3N243"/>
<proteinExistence type="predicted"/>
<dbReference type="EMBL" id="KN832075">
    <property type="protein sequence ID" value="KIN95139.1"/>
    <property type="molecule type" value="Genomic_DNA"/>
</dbReference>
<dbReference type="InParanoid" id="A0A0C3N243"/>